<protein>
    <submittedName>
        <fullName evidence="2">Uncharacterized protein</fullName>
    </submittedName>
</protein>
<sequence length="59" mass="6371">MIIIDDNSDDEDDDEGDDPGIENMTIILGNMLGEDPGSVEPQVSNTPYISQQSITFATP</sequence>
<reference evidence="2 3" key="1">
    <citation type="submission" date="2011-02" db="EMBL/GenBank/DDBJ databases">
        <title>The Genome Sequence of Sphaeroforma arctica JP610.</title>
        <authorList>
            <consortium name="The Broad Institute Genome Sequencing Platform"/>
            <person name="Russ C."/>
            <person name="Cuomo C."/>
            <person name="Young S.K."/>
            <person name="Zeng Q."/>
            <person name="Gargeya S."/>
            <person name="Alvarado L."/>
            <person name="Berlin A."/>
            <person name="Chapman S.B."/>
            <person name="Chen Z."/>
            <person name="Freedman E."/>
            <person name="Gellesch M."/>
            <person name="Goldberg J."/>
            <person name="Griggs A."/>
            <person name="Gujja S."/>
            <person name="Heilman E."/>
            <person name="Heiman D."/>
            <person name="Howarth C."/>
            <person name="Mehta T."/>
            <person name="Neiman D."/>
            <person name="Pearson M."/>
            <person name="Roberts A."/>
            <person name="Saif S."/>
            <person name="Shea T."/>
            <person name="Shenoy N."/>
            <person name="Sisk P."/>
            <person name="Stolte C."/>
            <person name="Sykes S."/>
            <person name="White J."/>
            <person name="Yandava C."/>
            <person name="Burger G."/>
            <person name="Gray M.W."/>
            <person name="Holland P.W.H."/>
            <person name="King N."/>
            <person name="Lang F.B.F."/>
            <person name="Roger A.J."/>
            <person name="Ruiz-Trillo I."/>
            <person name="Haas B."/>
            <person name="Nusbaum C."/>
            <person name="Birren B."/>
        </authorList>
    </citation>
    <scope>NUCLEOTIDE SEQUENCE [LARGE SCALE GENOMIC DNA]</scope>
    <source>
        <strain evidence="2 3">JP610</strain>
    </source>
</reference>
<evidence type="ECO:0000256" key="1">
    <source>
        <dbReference type="SAM" id="MobiDB-lite"/>
    </source>
</evidence>
<evidence type="ECO:0000313" key="3">
    <source>
        <dbReference type="Proteomes" id="UP000054560"/>
    </source>
</evidence>
<evidence type="ECO:0000313" key="2">
    <source>
        <dbReference type="EMBL" id="KNC76896.1"/>
    </source>
</evidence>
<keyword evidence="3" id="KW-1185">Reference proteome</keyword>
<proteinExistence type="predicted"/>
<name>A0A0L0FK90_9EUKA</name>
<feature type="compositionally biased region" description="Acidic residues" evidence="1">
    <location>
        <begin position="1"/>
        <end position="20"/>
    </location>
</feature>
<dbReference type="Proteomes" id="UP000054560">
    <property type="component" value="Unassembled WGS sequence"/>
</dbReference>
<organism evidence="2 3">
    <name type="scientific">Sphaeroforma arctica JP610</name>
    <dbReference type="NCBI Taxonomy" id="667725"/>
    <lineage>
        <taxon>Eukaryota</taxon>
        <taxon>Ichthyosporea</taxon>
        <taxon>Ichthyophonida</taxon>
        <taxon>Sphaeroforma</taxon>
    </lineage>
</organism>
<dbReference type="EMBL" id="KQ242925">
    <property type="protein sequence ID" value="KNC76896.1"/>
    <property type="molecule type" value="Genomic_DNA"/>
</dbReference>
<dbReference type="RefSeq" id="XP_014150798.1">
    <property type="nucleotide sequence ID" value="XM_014295323.1"/>
</dbReference>
<dbReference type="GeneID" id="25911131"/>
<feature type="compositionally biased region" description="Polar residues" evidence="1">
    <location>
        <begin position="41"/>
        <end position="59"/>
    </location>
</feature>
<gene>
    <name evidence="2" type="ORF">SARC_10627</name>
</gene>
<dbReference type="AlphaFoldDB" id="A0A0L0FK90"/>
<feature type="region of interest" description="Disordered" evidence="1">
    <location>
        <begin position="1"/>
        <end position="59"/>
    </location>
</feature>
<accession>A0A0L0FK90</accession>